<gene>
    <name evidence="2" type="ORF">EG68_09833</name>
</gene>
<proteinExistence type="predicted"/>
<dbReference type="Proteomes" id="UP000822476">
    <property type="component" value="Unassembled WGS sequence"/>
</dbReference>
<feature type="region of interest" description="Disordered" evidence="1">
    <location>
        <begin position="1"/>
        <end position="28"/>
    </location>
</feature>
<dbReference type="EMBL" id="JTDE01005812">
    <property type="protein sequence ID" value="KAF7247142.1"/>
    <property type="molecule type" value="Genomic_DNA"/>
</dbReference>
<evidence type="ECO:0000313" key="3">
    <source>
        <dbReference type="Proteomes" id="UP000822476"/>
    </source>
</evidence>
<evidence type="ECO:0000256" key="1">
    <source>
        <dbReference type="SAM" id="MobiDB-lite"/>
    </source>
</evidence>
<reference evidence="2" key="1">
    <citation type="submission" date="2019-07" db="EMBL/GenBank/DDBJ databases">
        <title>Annotation for the trematode Paragonimus miyazaki's.</title>
        <authorList>
            <person name="Choi Y.-J."/>
        </authorList>
    </citation>
    <scope>NUCLEOTIDE SEQUENCE</scope>
    <source>
        <strain evidence="2">Japan</strain>
    </source>
</reference>
<accession>A0A8S9YLY6</accession>
<evidence type="ECO:0000313" key="2">
    <source>
        <dbReference type="EMBL" id="KAF7247142.1"/>
    </source>
</evidence>
<keyword evidence="3" id="KW-1185">Reference proteome</keyword>
<organism evidence="2 3">
    <name type="scientific">Paragonimus skrjabini miyazakii</name>
    <dbReference type="NCBI Taxonomy" id="59628"/>
    <lineage>
        <taxon>Eukaryota</taxon>
        <taxon>Metazoa</taxon>
        <taxon>Spiralia</taxon>
        <taxon>Lophotrochozoa</taxon>
        <taxon>Platyhelminthes</taxon>
        <taxon>Trematoda</taxon>
        <taxon>Digenea</taxon>
        <taxon>Plagiorchiida</taxon>
        <taxon>Troglotremata</taxon>
        <taxon>Troglotrematidae</taxon>
        <taxon>Paragonimus</taxon>
    </lineage>
</organism>
<sequence>MLPRGCSKSTSSRRVKQPLMPDRPLLFNSNVGSPSRTVDACLAPVCDEPAICLHVAVHEGMLNAVIDTEVVTDTECSIDIDDQSTLQPTMITRSGMPITLS</sequence>
<name>A0A8S9YLY6_9TREM</name>
<comment type="caution">
    <text evidence="2">The sequence shown here is derived from an EMBL/GenBank/DDBJ whole genome shotgun (WGS) entry which is preliminary data.</text>
</comment>
<protein>
    <submittedName>
        <fullName evidence="2">Uncharacterized protein</fullName>
    </submittedName>
</protein>
<dbReference type="AlphaFoldDB" id="A0A8S9YLY6"/>